<dbReference type="Gene3D" id="3.80.10.10">
    <property type="entry name" value="Ribonuclease Inhibitor"/>
    <property type="match status" value="1"/>
</dbReference>
<dbReference type="Proteomes" id="UP000094527">
    <property type="component" value="Unassembled WGS sequence"/>
</dbReference>
<keyword evidence="4" id="KW-0433">Leucine-rich repeat</keyword>
<comment type="caution">
    <text evidence="7">The sequence shown here is derived from an EMBL/GenBank/DDBJ whole genome shotgun (WGS) entry which is preliminary data.</text>
</comment>
<feature type="compositionally biased region" description="Basic and acidic residues" evidence="6">
    <location>
        <begin position="71"/>
        <end position="81"/>
    </location>
</feature>
<dbReference type="SUPFAM" id="SSF52058">
    <property type="entry name" value="L domain-like"/>
    <property type="match status" value="1"/>
</dbReference>
<name>A0A1D2NJN1_ORCCI</name>
<dbReference type="PANTHER" id="PTHR46545">
    <property type="entry name" value="LEUCINE-RICH REPEAT-CONTAINING PROTEIN 51"/>
    <property type="match status" value="1"/>
</dbReference>
<accession>A0A1D2NJN1</accession>
<evidence type="ECO:0000313" key="8">
    <source>
        <dbReference type="Proteomes" id="UP000094527"/>
    </source>
</evidence>
<dbReference type="PROSITE" id="PS51450">
    <property type="entry name" value="LRR"/>
    <property type="match status" value="2"/>
</dbReference>
<feature type="region of interest" description="Disordered" evidence="6">
    <location>
        <begin position="36"/>
        <end position="81"/>
    </location>
</feature>
<dbReference type="OrthoDB" id="676979at2759"/>
<comment type="subcellular location">
    <subcellularLocation>
        <location evidence="1">Cytoplasm</location>
    </subcellularLocation>
</comment>
<reference evidence="7 8" key="1">
    <citation type="journal article" date="2016" name="Genome Biol. Evol.">
        <title>Gene Family Evolution Reflects Adaptation to Soil Environmental Stressors in the Genome of the Collembolan Orchesella cincta.</title>
        <authorList>
            <person name="Faddeeva-Vakhrusheva A."/>
            <person name="Derks M.F."/>
            <person name="Anvar S.Y."/>
            <person name="Agamennone V."/>
            <person name="Suring W."/>
            <person name="Smit S."/>
            <person name="van Straalen N.M."/>
            <person name="Roelofs D."/>
        </authorList>
    </citation>
    <scope>NUCLEOTIDE SEQUENCE [LARGE SCALE GENOMIC DNA]</scope>
    <source>
        <tissue evidence="7">Mixed pool</tissue>
    </source>
</reference>
<sequence>MEAKMIANTVTVRPKIPSILIDATIKTIQAGMRVDEFSKSGDKNQGNERGRSVKKKVENKDDGRLKKRMQNRRDADDDDETTRTYRNFDERRGAFLIVGDQHRFVGKGDENKFIFPTAPPLDYSFCMINKIEEIVTESEQPQTKRNFRFPEKTPDERYKTSSLRLSYNVIDTIEGLINVLYKILDGGPFGLCWLDLSFNTISKIDEDTVSQLPNLKILYLHGNALTDMTEIPNLRCLKNLVALTLHGNPVEEEDGYRISVLFYLPWLKHLDFVAVTKSDMANSYEFGEKFEPYWVKRHDELEAIYQSRKKAGEITYTEKVMQGFDPDNDEDVEPQQG</sequence>
<dbReference type="AlphaFoldDB" id="A0A1D2NJN1"/>
<evidence type="ECO:0000256" key="6">
    <source>
        <dbReference type="SAM" id="MobiDB-lite"/>
    </source>
</evidence>
<dbReference type="InterPro" id="IPR001611">
    <property type="entry name" value="Leu-rich_rpt"/>
</dbReference>
<organism evidence="7 8">
    <name type="scientific">Orchesella cincta</name>
    <name type="common">Springtail</name>
    <name type="synonym">Podura cincta</name>
    <dbReference type="NCBI Taxonomy" id="48709"/>
    <lineage>
        <taxon>Eukaryota</taxon>
        <taxon>Metazoa</taxon>
        <taxon>Ecdysozoa</taxon>
        <taxon>Arthropoda</taxon>
        <taxon>Hexapoda</taxon>
        <taxon>Collembola</taxon>
        <taxon>Entomobryomorpha</taxon>
        <taxon>Entomobryoidea</taxon>
        <taxon>Orchesellidae</taxon>
        <taxon>Orchesellinae</taxon>
        <taxon>Orchesella</taxon>
    </lineage>
</organism>
<evidence type="ECO:0000256" key="3">
    <source>
        <dbReference type="ARBA" id="ARBA00022490"/>
    </source>
</evidence>
<dbReference type="PANTHER" id="PTHR46545:SF1">
    <property type="entry name" value="LEUCINE-RICH REPEAT-CONTAINING PROTEIN 51"/>
    <property type="match status" value="1"/>
</dbReference>
<dbReference type="EMBL" id="LJIJ01000022">
    <property type="protein sequence ID" value="ODN05483.1"/>
    <property type="molecule type" value="Genomic_DNA"/>
</dbReference>
<evidence type="ECO:0000256" key="5">
    <source>
        <dbReference type="ARBA" id="ARBA00022737"/>
    </source>
</evidence>
<evidence type="ECO:0000256" key="4">
    <source>
        <dbReference type="ARBA" id="ARBA00022614"/>
    </source>
</evidence>
<dbReference type="InterPro" id="IPR032675">
    <property type="entry name" value="LRR_dom_sf"/>
</dbReference>
<dbReference type="Pfam" id="PF14580">
    <property type="entry name" value="LRR_9"/>
    <property type="match status" value="1"/>
</dbReference>
<dbReference type="OMA" id="CMINKIE"/>
<keyword evidence="5" id="KW-0677">Repeat</keyword>
<feature type="compositionally biased region" description="Basic and acidic residues" evidence="6">
    <location>
        <begin position="36"/>
        <end position="64"/>
    </location>
</feature>
<evidence type="ECO:0000313" key="7">
    <source>
        <dbReference type="EMBL" id="ODN05483.1"/>
    </source>
</evidence>
<dbReference type="STRING" id="48709.A0A1D2NJN1"/>
<evidence type="ECO:0000256" key="2">
    <source>
        <dbReference type="ARBA" id="ARBA00014223"/>
    </source>
</evidence>
<keyword evidence="8" id="KW-1185">Reference proteome</keyword>
<proteinExistence type="predicted"/>
<dbReference type="GO" id="GO:0005737">
    <property type="term" value="C:cytoplasm"/>
    <property type="evidence" value="ECO:0007669"/>
    <property type="project" value="UniProtKB-SubCell"/>
</dbReference>
<protein>
    <recommendedName>
        <fullName evidence="2">Leucine-rich repeat-containing protein 51</fullName>
    </recommendedName>
</protein>
<gene>
    <name evidence="7" type="ORF">Ocin01_01166</name>
</gene>
<evidence type="ECO:0000256" key="1">
    <source>
        <dbReference type="ARBA" id="ARBA00004496"/>
    </source>
</evidence>
<keyword evidence="3" id="KW-0963">Cytoplasm</keyword>